<dbReference type="Gene3D" id="2.60.40.1360">
    <property type="match status" value="1"/>
</dbReference>
<feature type="domain" description="Glycosyl hydrolases family 38 C-terminal" evidence="1">
    <location>
        <begin position="103"/>
        <end position="207"/>
    </location>
</feature>
<dbReference type="PANTHER" id="PTHR11607:SF3">
    <property type="entry name" value="LYSOSOMAL ALPHA-MANNOSIDASE"/>
    <property type="match status" value="1"/>
</dbReference>
<dbReference type="GO" id="GO:0005764">
    <property type="term" value="C:lysosome"/>
    <property type="evidence" value="ECO:0007669"/>
    <property type="project" value="TreeGrafter"/>
</dbReference>
<dbReference type="VEuPathDB" id="VectorBase:LDEU009233"/>
<accession>A0A443S5J8</accession>
<evidence type="ECO:0000259" key="1">
    <source>
        <dbReference type="Pfam" id="PF17677"/>
    </source>
</evidence>
<dbReference type="Proteomes" id="UP000288716">
    <property type="component" value="Unassembled WGS sequence"/>
</dbReference>
<dbReference type="Pfam" id="PF17677">
    <property type="entry name" value="Glyco_hydro38C2"/>
    <property type="match status" value="1"/>
</dbReference>
<dbReference type="OrthoDB" id="2016903at2759"/>
<dbReference type="Gene3D" id="2.70.98.30">
    <property type="entry name" value="Golgi alpha-mannosidase II, domain 4"/>
    <property type="match status" value="1"/>
</dbReference>
<dbReference type="EMBL" id="NCKV01007845">
    <property type="protein sequence ID" value="RWS22807.1"/>
    <property type="molecule type" value="Genomic_DNA"/>
</dbReference>
<keyword evidence="3" id="KW-1185">Reference proteome</keyword>
<evidence type="ECO:0000313" key="3">
    <source>
        <dbReference type="Proteomes" id="UP000288716"/>
    </source>
</evidence>
<dbReference type="PANTHER" id="PTHR11607">
    <property type="entry name" value="ALPHA-MANNOSIDASE"/>
    <property type="match status" value="1"/>
</dbReference>
<protein>
    <submittedName>
        <fullName evidence="2">Lysosomal alpha-mannosidase-like protein</fullName>
    </submittedName>
</protein>
<dbReference type="InterPro" id="IPR050843">
    <property type="entry name" value="Glycosyl_Hydrlase_38"/>
</dbReference>
<proteinExistence type="predicted"/>
<dbReference type="InterPro" id="IPR041147">
    <property type="entry name" value="GH38_C"/>
</dbReference>
<dbReference type="GO" id="GO:0005975">
    <property type="term" value="P:carbohydrate metabolic process"/>
    <property type="evidence" value="ECO:0007669"/>
    <property type="project" value="InterPro"/>
</dbReference>
<dbReference type="STRING" id="299467.A0A443S5J8"/>
<comment type="caution">
    <text evidence="2">The sequence shown here is derived from an EMBL/GenBank/DDBJ whole genome shotgun (WGS) entry which is preliminary data.</text>
</comment>
<dbReference type="SUPFAM" id="SSF74650">
    <property type="entry name" value="Galactose mutarotase-like"/>
    <property type="match status" value="1"/>
</dbReference>
<dbReference type="InterPro" id="IPR011013">
    <property type="entry name" value="Gal_mutarotase_sf_dom"/>
</dbReference>
<name>A0A443S5J8_9ACAR</name>
<evidence type="ECO:0000313" key="2">
    <source>
        <dbReference type="EMBL" id="RWS22807.1"/>
    </source>
</evidence>
<dbReference type="GO" id="GO:0004559">
    <property type="term" value="F:alpha-mannosidase activity"/>
    <property type="evidence" value="ECO:0007669"/>
    <property type="project" value="TreeGrafter"/>
</dbReference>
<sequence>RSQGGSSINDGAFELMVHRRLLYDDAFGVDEPLNETGVDGRGLVVRGKHYMIPSKIEDAAKAHRKLAQQIFMSPLITFSKYDNDYPRKFKTQASFANPSLPENIHLLTLEQWDYGRVLLRVEHFFESKDDSSPLSKPVKLDLRSIFKPFKITKAIETTLTANQLSSAKRLHWRTVNGHKFREFEHNNSFRINDDLVVTIAPMEIRTFIVSIE</sequence>
<organism evidence="2 3">
    <name type="scientific">Leptotrombidium deliense</name>
    <dbReference type="NCBI Taxonomy" id="299467"/>
    <lineage>
        <taxon>Eukaryota</taxon>
        <taxon>Metazoa</taxon>
        <taxon>Ecdysozoa</taxon>
        <taxon>Arthropoda</taxon>
        <taxon>Chelicerata</taxon>
        <taxon>Arachnida</taxon>
        <taxon>Acari</taxon>
        <taxon>Acariformes</taxon>
        <taxon>Trombidiformes</taxon>
        <taxon>Prostigmata</taxon>
        <taxon>Anystina</taxon>
        <taxon>Parasitengona</taxon>
        <taxon>Trombiculoidea</taxon>
        <taxon>Trombiculidae</taxon>
        <taxon>Leptotrombidium</taxon>
    </lineage>
</organism>
<feature type="non-terminal residue" evidence="2">
    <location>
        <position position="1"/>
    </location>
</feature>
<dbReference type="AlphaFoldDB" id="A0A443S5J8"/>
<gene>
    <name evidence="2" type="ORF">B4U80_10643</name>
</gene>
<dbReference type="GO" id="GO:0030246">
    <property type="term" value="F:carbohydrate binding"/>
    <property type="evidence" value="ECO:0007669"/>
    <property type="project" value="InterPro"/>
</dbReference>
<reference evidence="2 3" key="1">
    <citation type="journal article" date="2018" name="Gigascience">
        <title>Genomes of trombidid mites reveal novel predicted allergens and laterally-transferred genes associated with secondary metabolism.</title>
        <authorList>
            <person name="Dong X."/>
            <person name="Chaisiri K."/>
            <person name="Xia D."/>
            <person name="Armstrong S.D."/>
            <person name="Fang Y."/>
            <person name="Donnelly M.J."/>
            <person name="Kadowaki T."/>
            <person name="McGarry J.W."/>
            <person name="Darby A.C."/>
            <person name="Makepeace B.L."/>
        </authorList>
    </citation>
    <scope>NUCLEOTIDE SEQUENCE [LARGE SCALE GENOMIC DNA]</scope>
    <source>
        <strain evidence="2">UoL-UT</strain>
    </source>
</reference>